<dbReference type="InParanoid" id="A0A7J8FSJ9"/>
<sequence>MFQKIDVGSECENYGRYSNMCFSGDYKKIWQVFLFKIFQIWLLKPNGTPGWLQLFTGLSIPRKPLSSKSFIYLFILHLSDGGGRGRERERNIHMRETHRVVATHTIPTGAGDKLQPRYVP</sequence>
<comment type="caution">
    <text evidence="1">The sequence shown here is derived from an EMBL/GenBank/DDBJ whole genome shotgun (WGS) entry which is preliminary data.</text>
</comment>
<gene>
    <name evidence="1" type="ORF">HJG59_008369</name>
</gene>
<evidence type="ECO:0000313" key="1">
    <source>
        <dbReference type="EMBL" id="KAF6450495.1"/>
    </source>
</evidence>
<reference evidence="1 2" key="1">
    <citation type="journal article" date="2020" name="Nature">
        <title>Six reference-quality genomes reveal evolution of bat adaptations.</title>
        <authorList>
            <person name="Jebb D."/>
            <person name="Huang Z."/>
            <person name="Pippel M."/>
            <person name="Hughes G.M."/>
            <person name="Lavrichenko K."/>
            <person name="Devanna P."/>
            <person name="Winkler S."/>
            <person name="Jermiin L.S."/>
            <person name="Skirmuntt E.C."/>
            <person name="Katzourakis A."/>
            <person name="Burkitt-Gray L."/>
            <person name="Ray D.A."/>
            <person name="Sullivan K.A.M."/>
            <person name="Roscito J.G."/>
            <person name="Kirilenko B.M."/>
            <person name="Davalos L.M."/>
            <person name="Corthals A.P."/>
            <person name="Power M.L."/>
            <person name="Jones G."/>
            <person name="Ransome R.D."/>
            <person name="Dechmann D.K.N."/>
            <person name="Locatelli A.G."/>
            <person name="Puechmaille S.J."/>
            <person name="Fedrigo O."/>
            <person name="Jarvis E.D."/>
            <person name="Hiller M."/>
            <person name="Vernes S.C."/>
            <person name="Myers E.W."/>
            <person name="Teeling E.C."/>
        </authorList>
    </citation>
    <scope>NUCLEOTIDE SEQUENCE [LARGE SCALE GENOMIC DNA]</scope>
    <source>
        <strain evidence="1">MMolMol1</strain>
        <tissue evidence="1">Muscle</tissue>
    </source>
</reference>
<name>A0A7J8FSJ9_MOLMO</name>
<accession>A0A7J8FSJ9</accession>
<dbReference type="AlphaFoldDB" id="A0A7J8FSJ9"/>
<dbReference type="EMBL" id="JACASF010000011">
    <property type="protein sequence ID" value="KAF6450495.1"/>
    <property type="molecule type" value="Genomic_DNA"/>
</dbReference>
<dbReference type="Proteomes" id="UP000550707">
    <property type="component" value="Unassembled WGS sequence"/>
</dbReference>
<evidence type="ECO:0000313" key="2">
    <source>
        <dbReference type="Proteomes" id="UP000550707"/>
    </source>
</evidence>
<protein>
    <submittedName>
        <fullName evidence="1">Uncharacterized protein</fullName>
    </submittedName>
</protein>
<proteinExistence type="predicted"/>
<keyword evidence="2" id="KW-1185">Reference proteome</keyword>
<organism evidence="1 2">
    <name type="scientific">Molossus molossus</name>
    <name type="common">Pallas' mastiff bat</name>
    <name type="synonym">Vespertilio molossus</name>
    <dbReference type="NCBI Taxonomy" id="27622"/>
    <lineage>
        <taxon>Eukaryota</taxon>
        <taxon>Metazoa</taxon>
        <taxon>Chordata</taxon>
        <taxon>Craniata</taxon>
        <taxon>Vertebrata</taxon>
        <taxon>Euteleostomi</taxon>
        <taxon>Mammalia</taxon>
        <taxon>Eutheria</taxon>
        <taxon>Laurasiatheria</taxon>
        <taxon>Chiroptera</taxon>
        <taxon>Yangochiroptera</taxon>
        <taxon>Molossidae</taxon>
        <taxon>Molossus</taxon>
    </lineage>
</organism>